<feature type="transmembrane region" description="Helical" evidence="1">
    <location>
        <begin position="6"/>
        <end position="28"/>
    </location>
</feature>
<evidence type="ECO:0000313" key="2">
    <source>
        <dbReference type="EMBL" id="MBI3627846.1"/>
    </source>
</evidence>
<proteinExistence type="predicted"/>
<dbReference type="EMBL" id="JACQCQ010000013">
    <property type="protein sequence ID" value="MBI3627846.1"/>
    <property type="molecule type" value="Genomic_DNA"/>
</dbReference>
<comment type="caution">
    <text evidence="2">The sequence shown here is derived from an EMBL/GenBank/DDBJ whole genome shotgun (WGS) entry which is preliminary data.</text>
</comment>
<reference evidence="2" key="1">
    <citation type="submission" date="2020-07" db="EMBL/GenBank/DDBJ databases">
        <title>Huge and variable diversity of episymbiotic CPR bacteria and DPANN archaea in groundwater ecosystems.</title>
        <authorList>
            <person name="He C.Y."/>
            <person name="Keren R."/>
            <person name="Whittaker M."/>
            <person name="Farag I.F."/>
            <person name="Doudna J."/>
            <person name="Cate J.H.D."/>
            <person name="Banfield J.F."/>
        </authorList>
    </citation>
    <scope>NUCLEOTIDE SEQUENCE</scope>
    <source>
        <strain evidence="2">NC_groundwater_972_Pr1_S-0.2um_49_27</strain>
    </source>
</reference>
<name>A0A9D6LRR3_9BACT</name>
<protein>
    <submittedName>
        <fullName evidence="2">Uncharacterized protein</fullName>
    </submittedName>
</protein>
<organism evidence="2 3">
    <name type="scientific">Candidatus Sungiibacteriota bacterium</name>
    <dbReference type="NCBI Taxonomy" id="2750080"/>
    <lineage>
        <taxon>Bacteria</taxon>
        <taxon>Candidatus Sungiibacteriota</taxon>
    </lineage>
</organism>
<keyword evidence="1" id="KW-0472">Membrane</keyword>
<evidence type="ECO:0000313" key="3">
    <source>
        <dbReference type="Proteomes" id="UP000808388"/>
    </source>
</evidence>
<sequence>MRLILFLIRWGLLAALISGIFLTIYATVQQNYRQTLNDPQIQMAEDAARAIETGADPVSLVDTASVVDVSQSLKPFLIIYNPGGNVAAASAILDGATPKPPDGVFEYVKNYGEDRITWEPRGGVRIASVITSAKNNAYFILAGRNMREVEARERHLSWMILLGWLGSLFVVTLFLIAMQL</sequence>
<keyword evidence="1" id="KW-0812">Transmembrane</keyword>
<evidence type="ECO:0000256" key="1">
    <source>
        <dbReference type="SAM" id="Phobius"/>
    </source>
</evidence>
<accession>A0A9D6LRR3</accession>
<gene>
    <name evidence="2" type="ORF">HY220_03870</name>
</gene>
<dbReference type="Proteomes" id="UP000808388">
    <property type="component" value="Unassembled WGS sequence"/>
</dbReference>
<keyword evidence="1" id="KW-1133">Transmembrane helix</keyword>
<feature type="transmembrane region" description="Helical" evidence="1">
    <location>
        <begin position="156"/>
        <end position="178"/>
    </location>
</feature>
<dbReference type="AlphaFoldDB" id="A0A9D6LRR3"/>